<dbReference type="InterPro" id="IPR000233">
    <property type="entry name" value="Cadherin_Y-type_LIR"/>
</dbReference>
<dbReference type="InterPro" id="IPR015919">
    <property type="entry name" value="Cadherin-like_sf"/>
</dbReference>
<dbReference type="CDD" id="cd11304">
    <property type="entry name" value="Cadherin_repeat"/>
    <property type="match status" value="2"/>
</dbReference>
<evidence type="ECO:0000313" key="23">
    <source>
        <dbReference type="Proteomes" id="UP001266305"/>
    </source>
</evidence>
<evidence type="ECO:0000256" key="19">
    <source>
        <dbReference type="RuleBase" id="RU004357"/>
    </source>
</evidence>
<evidence type="ECO:0000256" key="2">
    <source>
        <dbReference type="ARBA" id="ARBA00004536"/>
    </source>
</evidence>
<keyword evidence="7" id="KW-0479">Metal-binding</keyword>
<organism evidence="22 23">
    <name type="scientific">Saguinus oedipus</name>
    <name type="common">Cotton-top tamarin</name>
    <name type="synonym">Oedipomidas oedipus</name>
    <dbReference type="NCBI Taxonomy" id="9490"/>
    <lineage>
        <taxon>Eukaryota</taxon>
        <taxon>Metazoa</taxon>
        <taxon>Chordata</taxon>
        <taxon>Craniata</taxon>
        <taxon>Vertebrata</taxon>
        <taxon>Euteleostomi</taxon>
        <taxon>Mammalia</taxon>
        <taxon>Eutheria</taxon>
        <taxon>Euarchontoglires</taxon>
        <taxon>Primates</taxon>
        <taxon>Haplorrhini</taxon>
        <taxon>Platyrrhini</taxon>
        <taxon>Cebidae</taxon>
        <taxon>Callitrichinae</taxon>
        <taxon>Saguinus</taxon>
    </lineage>
</organism>
<dbReference type="SMART" id="SM00112">
    <property type="entry name" value="CA"/>
    <property type="match status" value="2"/>
</dbReference>
<dbReference type="Pfam" id="PF01049">
    <property type="entry name" value="CADH_Y-type_LIR"/>
    <property type="match status" value="1"/>
</dbReference>
<dbReference type="Pfam" id="PF00028">
    <property type="entry name" value="Cadherin"/>
    <property type="match status" value="2"/>
</dbReference>
<evidence type="ECO:0000256" key="8">
    <source>
        <dbReference type="ARBA" id="ARBA00022729"/>
    </source>
</evidence>
<evidence type="ECO:0000256" key="13">
    <source>
        <dbReference type="ARBA" id="ARBA00022989"/>
    </source>
</evidence>
<dbReference type="SUPFAM" id="SSF49313">
    <property type="entry name" value="Cadherin-like"/>
    <property type="match status" value="2"/>
</dbReference>
<evidence type="ECO:0000256" key="16">
    <source>
        <dbReference type="ARBA" id="ARBA00030559"/>
    </source>
</evidence>
<evidence type="ECO:0000256" key="12">
    <source>
        <dbReference type="ARBA" id="ARBA00022949"/>
    </source>
</evidence>
<keyword evidence="12" id="KW-0965">Cell junction</keyword>
<evidence type="ECO:0000256" key="1">
    <source>
        <dbReference type="ARBA" id="ARBA00004251"/>
    </source>
</evidence>
<gene>
    <name evidence="22" type="primary">CDH5_2</name>
    <name evidence="22" type="ORF">P7K49_036509</name>
</gene>
<comment type="subcellular location">
    <subcellularLocation>
        <location evidence="2">Cell junction</location>
        <location evidence="2">Adherens junction</location>
    </subcellularLocation>
    <subcellularLocation>
        <location evidence="1 18">Cell membrane</location>
        <topology evidence="1 18">Single-pass type I membrane protein</topology>
    </subcellularLocation>
</comment>
<keyword evidence="14 20" id="KW-0472">Membrane</keyword>
<comment type="caution">
    <text evidence="22">The sequence shown here is derived from an EMBL/GenBank/DDBJ whole genome shotgun (WGS) entry which is preliminary data.</text>
</comment>
<dbReference type="InterPro" id="IPR027397">
    <property type="entry name" value="Catenin-bd_sf"/>
</dbReference>
<evidence type="ECO:0000256" key="3">
    <source>
        <dbReference type="ARBA" id="ARBA00021701"/>
    </source>
</evidence>
<feature type="domain" description="Cadherin" evidence="21">
    <location>
        <begin position="29"/>
        <end position="152"/>
    </location>
</feature>
<keyword evidence="10 17" id="KW-0106">Calcium</keyword>
<evidence type="ECO:0000259" key="21">
    <source>
        <dbReference type="PROSITE" id="PS50268"/>
    </source>
</evidence>
<evidence type="ECO:0000256" key="4">
    <source>
        <dbReference type="ARBA" id="ARBA00022475"/>
    </source>
</evidence>
<dbReference type="PROSITE" id="PS50268">
    <property type="entry name" value="CADHERIN_2"/>
    <property type="match status" value="2"/>
</dbReference>
<dbReference type="Gene3D" id="4.10.900.10">
    <property type="entry name" value="TCF3-CBD (Catenin binding domain)"/>
    <property type="match status" value="1"/>
</dbReference>
<dbReference type="Gene3D" id="2.60.40.60">
    <property type="entry name" value="Cadherins"/>
    <property type="match status" value="2"/>
</dbReference>
<keyword evidence="9" id="KW-0677">Repeat</keyword>
<dbReference type="EMBL" id="JASSZA010000021">
    <property type="protein sequence ID" value="KAK2085209.1"/>
    <property type="molecule type" value="Genomic_DNA"/>
</dbReference>
<evidence type="ECO:0000313" key="22">
    <source>
        <dbReference type="EMBL" id="KAK2085209.1"/>
    </source>
</evidence>
<evidence type="ECO:0000256" key="10">
    <source>
        <dbReference type="ARBA" id="ARBA00022837"/>
    </source>
</evidence>
<proteinExistence type="predicted"/>
<evidence type="ECO:0000256" key="11">
    <source>
        <dbReference type="ARBA" id="ARBA00022889"/>
    </source>
</evidence>
<keyword evidence="11 18" id="KW-0130">Cell adhesion</keyword>
<evidence type="ECO:0000256" key="5">
    <source>
        <dbReference type="ARBA" id="ARBA00022685"/>
    </source>
</evidence>
<keyword evidence="6 18" id="KW-0812">Transmembrane</keyword>
<dbReference type="InterPro" id="IPR002126">
    <property type="entry name" value="Cadherin-like_dom"/>
</dbReference>
<accession>A0ABQ9TKI0</accession>
<evidence type="ECO:0000256" key="15">
    <source>
        <dbReference type="ARBA" id="ARBA00023180"/>
    </source>
</evidence>
<feature type="transmembrane region" description="Helical" evidence="20">
    <location>
        <begin position="269"/>
        <end position="293"/>
    </location>
</feature>
<name>A0ABQ9TKI0_SAGOE</name>
<keyword evidence="4" id="KW-1003">Cell membrane</keyword>
<keyword evidence="13 20" id="KW-1133">Transmembrane helix</keyword>
<dbReference type="PANTHER" id="PTHR24027">
    <property type="entry name" value="CADHERIN-23"/>
    <property type="match status" value="1"/>
</dbReference>
<evidence type="ECO:0000256" key="9">
    <source>
        <dbReference type="ARBA" id="ARBA00022737"/>
    </source>
</evidence>
<dbReference type="InterPro" id="IPR039808">
    <property type="entry name" value="Cadherin"/>
</dbReference>
<dbReference type="Proteomes" id="UP001266305">
    <property type="component" value="Unassembled WGS sequence"/>
</dbReference>
<evidence type="ECO:0000256" key="14">
    <source>
        <dbReference type="ARBA" id="ARBA00023136"/>
    </source>
</evidence>
<sequence>MRKGLVHHAEECRLSKEQWKAMKLSPLGRYSIRRTSDKGQFFRVTKKGDIYNEKELDREVYPWYNLTVEAKELDSTEHHPRPLFYSLLLQKVASTGQPSWTTHPHSFHPPGPASAEPIMVTVFSPAGTPTGKESIVQVHIEVLDENDNAPEFAKPYQPKVCENAAHGQLVLQISAIDKDITPQNVKFKFALKTENNFTLTDNHDNTANITVKYGQFDREHTKVHFLPVIISDNGTPSRTGTNTLTVAVCKCNEQGEFTFCEDVAAQAGVSIQAVVAILLCILTITVITLLIFLRRRLRKEARAHGKSVAEIHEQLVAYDEEGGGEMDTTSYDVSVLNSVRHGGAKPPRTALDVRPPLYAQVQKPPRHMPGAHGGPGEMAAMIEVKKDEADHDGDGPPYDTLHIYGYEGSESIAESLSSLGTDSSDSDVDYDFLNDWGPRFKMLAELYGSDPREELLY</sequence>
<feature type="domain" description="Cadherin" evidence="21">
    <location>
        <begin position="152"/>
        <end position="259"/>
    </location>
</feature>
<keyword evidence="15" id="KW-0325">Glycoprotein</keyword>
<evidence type="ECO:0000256" key="6">
    <source>
        <dbReference type="ARBA" id="ARBA00022692"/>
    </source>
</evidence>
<reference evidence="22 23" key="1">
    <citation type="submission" date="2023-05" db="EMBL/GenBank/DDBJ databases">
        <title>B98-5 Cell Line De Novo Hybrid Assembly: An Optical Mapping Approach.</title>
        <authorList>
            <person name="Kananen K."/>
            <person name="Auerbach J.A."/>
            <person name="Kautto E."/>
            <person name="Blachly J.S."/>
        </authorList>
    </citation>
    <scope>NUCLEOTIDE SEQUENCE [LARGE SCALE GENOMIC DNA]</scope>
    <source>
        <strain evidence="22">B95-8</strain>
        <tissue evidence="22">Cell line</tissue>
    </source>
</reference>
<dbReference type="InterPro" id="IPR020894">
    <property type="entry name" value="Cadherin_CS"/>
</dbReference>
<keyword evidence="5" id="KW-0165">Cleavage on pair of basic residues</keyword>
<dbReference type="PROSITE" id="PS00232">
    <property type="entry name" value="CADHERIN_1"/>
    <property type="match status" value="1"/>
</dbReference>
<protein>
    <recommendedName>
        <fullName evidence="3">Cadherin-5</fullName>
    </recommendedName>
    <alternativeName>
        <fullName evidence="16">Vascular endothelial cadherin</fullName>
    </alternativeName>
</protein>
<evidence type="ECO:0000256" key="7">
    <source>
        <dbReference type="ARBA" id="ARBA00022723"/>
    </source>
</evidence>
<evidence type="ECO:0000256" key="18">
    <source>
        <dbReference type="RuleBase" id="RU003318"/>
    </source>
</evidence>
<evidence type="ECO:0000256" key="17">
    <source>
        <dbReference type="PROSITE-ProRule" id="PRU00043"/>
    </source>
</evidence>
<keyword evidence="8" id="KW-0732">Signal</keyword>
<dbReference type="PRINTS" id="PR00205">
    <property type="entry name" value="CADHERIN"/>
</dbReference>
<evidence type="ECO:0000256" key="20">
    <source>
        <dbReference type="SAM" id="Phobius"/>
    </source>
</evidence>
<comment type="function">
    <text evidence="19">Cadherins are calcium-dependent cell adhesion proteins.</text>
</comment>
<dbReference type="PANTHER" id="PTHR24027:SF89">
    <property type="entry name" value="CADHERIN-5"/>
    <property type="match status" value="1"/>
</dbReference>
<keyword evidence="23" id="KW-1185">Reference proteome</keyword>